<dbReference type="AlphaFoldDB" id="A0AAE0XAJ5"/>
<comment type="caution">
    <text evidence="2">The sequence shown here is derived from an EMBL/GenBank/DDBJ whole genome shotgun (WGS) entry which is preliminary data.</text>
</comment>
<protein>
    <recommendedName>
        <fullName evidence="4">PPPDE domain-containing protein</fullName>
    </recommendedName>
</protein>
<reference evidence="2" key="2">
    <citation type="submission" date="2023-06" db="EMBL/GenBank/DDBJ databases">
        <authorList>
            <consortium name="Lawrence Berkeley National Laboratory"/>
            <person name="Haridas S."/>
            <person name="Hensen N."/>
            <person name="Bonometti L."/>
            <person name="Westerberg I."/>
            <person name="Brannstrom I.O."/>
            <person name="Guillou S."/>
            <person name="Cros-Aarteil S."/>
            <person name="Calhoun S."/>
            <person name="Kuo A."/>
            <person name="Mondo S."/>
            <person name="Pangilinan J."/>
            <person name="Riley R."/>
            <person name="Labutti K."/>
            <person name="Andreopoulos B."/>
            <person name="Lipzen A."/>
            <person name="Chen C."/>
            <person name="Yanf M."/>
            <person name="Daum C."/>
            <person name="Ng V."/>
            <person name="Clum A."/>
            <person name="Steindorff A."/>
            <person name="Ohm R."/>
            <person name="Martin F."/>
            <person name="Silar P."/>
            <person name="Natvig D."/>
            <person name="Lalanne C."/>
            <person name="Gautier V."/>
            <person name="Ament-Velasquez S.L."/>
            <person name="Kruys A."/>
            <person name="Hutchinson M.I."/>
            <person name="Powell A.J."/>
            <person name="Barry K."/>
            <person name="Miller A.N."/>
            <person name="Grigoriev I.V."/>
            <person name="Debuchy R."/>
            <person name="Gladieux P."/>
            <person name="Thoren M.H."/>
            <person name="Johannesson H."/>
        </authorList>
    </citation>
    <scope>NUCLEOTIDE SEQUENCE</scope>
    <source>
        <strain evidence="2">CBS 314.62</strain>
    </source>
</reference>
<accession>A0AAE0XAJ5</accession>
<dbReference type="Proteomes" id="UP001270362">
    <property type="component" value="Unassembled WGS sequence"/>
</dbReference>
<proteinExistence type="predicted"/>
<evidence type="ECO:0000313" key="2">
    <source>
        <dbReference type="EMBL" id="KAK3689150.1"/>
    </source>
</evidence>
<evidence type="ECO:0000256" key="1">
    <source>
        <dbReference type="SAM" id="MobiDB-lite"/>
    </source>
</evidence>
<feature type="region of interest" description="Disordered" evidence="1">
    <location>
        <begin position="1"/>
        <end position="36"/>
    </location>
</feature>
<feature type="compositionally biased region" description="Acidic residues" evidence="1">
    <location>
        <begin position="8"/>
        <end position="21"/>
    </location>
</feature>
<gene>
    <name evidence="2" type="ORF">B0T22DRAFT_513309</name>
</gene>
<name>A0AAE0XAJ5_9PEZI</name>
<dbReference type="EMBL" id="JAULSO010000002">
    <property type="protein sequence ID" value="KAK3689150.1"/>
    <property type="molecule type" value="Genomic_DNA"/>
</dbReference>
<feature type="region of interest" description="Disordered" evidence="1">
    <location>
        <begin position="242"/>
        <end position="263"/>
    </location>
</feature>
<sequence>MSSSAADPVEDPEVEEPEQGEEGGTPRRKRDMMKSFFKEGFSRGKDEVLKGKIKLQQSLQQSLGLGQKPPAIPPGEPNFNAEHRLVEIGWHPVAGFAGKWFAEETGLGKMITEKVNRYPDPTQHWAVLVGDYCHQLWMDEHLDVIYINEKINRDEWHTFEIGKTRFNDQALLHAGDMVIYNMRSARPAYNLISNNCQNFALLMLDAIQAGARREFATTFAIYQRATGEGKVMDLFIEEGGAAESEEEQQAAAGANGQPTAVQAAQQVMDDNTTKLDNHTTHY</sequence>
<evidence type="ECO:0000313" key="3">
    <source>
        <dbReference type="Proteomes" id="UP001270362"/>
    </source>
</evidence>
<evidence type="ECO:0008006" key="4">
    <source>
        <dbReference type="Google" id="ProtNLM"/>
    </source>
</evidence>
<reference evidence="2" key="1">
    <citation type="journal article" date="2023" name="Mol. Phylogenet. Evol.">
        <title>Genome-scale phylogeny and comparative genomics of the fungal order Sordariales.</title>
        <authorList>
            <person name="Hensen N."/>
            <person name="Bonometti L."/>
            <person name="Westerberg I."/>
            <person name="Brannstrom I.O."/>
            <person name="Guillou S."/>
            <person name="Cros-Aarteil S."/>
            <person name="Calhoun S."/>
            <person name="Haridas S."/>
            <person name="Kuo A."/>
            <person name="Mondo S."/>
            <person name="Pangilinan J."/>
            <person name="Riley R."/>
            <person name="LaButti K."/>
            <person name="Andreopoulos B."/>
            <person name="Lipzen A."/>
            <person name="Chen C."/>
            <person name="Yan M."/>
            <person name="Daum C."/>
            <person name="Ng V."/>
            <person name="Clum A."/>
            <person name="Steindorff A."/>
            <person name="Ohm R.A."/>
            <person name="Martin F."/>
            <person name="Silar P."/>
            <person name="Natvig D.O."/>
            <person name="Lalanne C."/>
            <person name="Gautier V."/>
            <person name="Ament-Velasquez S.L."/>
            <person name="Kruys A."/>
            <person name="Hutchinson M.I."/>
            <person name="Powell A.J."/>
            <person name="Barry K."/>
            <person name="Miller A.N."/>
            <person name="Grigoriev I.V."/>
            <person name="Debuchy R."/>
            <person name="Gladieux P."/>
            <person name="Hiltunen Thoren M."/>
            <person name="Johannesson H."/>
        </authorList>
    </citation>
    <scope>NUCLEOTIDE SEQUENCE</scope>
    <source>
        <strain evidence="2">CBS 314.62</strain>
    </source>
</reference>
<organism evidence="2 3">
    <name type="scientific">Podospora appendiculata</name>
    <dbReference type="NCBI Taxonomy" id="314037"/>
    <lineage>
        <taxon>Eukaryota</taxon>
        <taxon>Fungi</taxon>
        <taxon>Dikarya</taxon>
        <taxon>Ascomycota</taxon>
        <taxon>Pezizomycotina</taxon>
        <taxon>Sordariomycetes</taxon>
        <taxon>Sordariomycetidae</taxon>
        <taxon>Sordariales</taxon>
        <taxon>Podosporaceae</taxon>
        <taxon>Podospora</taxon>
    </lineage>
</organism>
<keyword evidence="3" id="KW-1185">Reference proteome</keyword>